<reference evidence="1 2" key="2">
    <citation type="submission" date="2016-05" db="EMBL/GenBank/DDBJ databases">
        <title>Lineage-specific infection strategies underlie the spectrum of fungal disease in amphibians.</title>
        <authorList>
            <person name="Cuomo C.A."/>
            <person name="Farrer R.A."/>
            <person name="James T."/>
            <person name="Longcore J."/>
            <person name="Birren B."/>
        </authorList>
    </citation>
    <scope>NUCLEOTIDE SEQUENCE [LARGE SCALE GENOMIC DNA]</scope>
    <source>
        <strain evidence="1 2">JEL423</strain>
    </source>
</reference>
<reference evidence="1 2" key="1">
    <citation type="submission" date="2006-10" db="EMBL/GenBank/DDBJ databases">
        <title>The Genome Sequence of Batrachochytrium dendrobatidis JEL423.</title>
        <authorList>
            <consortium name="The Broad Institute Genome Sequencing Platform"/>
            <person name="Birren B."/>
            <person name="Lander E."/>
            <person name="Galagan J."/>
            <person name="Cuomo C."/>
            <person name="Devon K."/>
            <person name="Jaffe D."/>
            <person name="Butler J."/>
            <person name="Alvarez P."/>
            <person name="Gnerre S."/>
            <person name="Grabherr M."/>
            <person name="Kleber M."/>
            <person name="Mauceli E."/>
            <person name="Brockman W."/>
            <person name="Young S."/>
            <person name="LaButti K."/>
            <person name="Sykes S."/>
            <person name="DeCaprio D."/>
            <person name="Crawford M."/>
            <person name="Koehrsen M."/>
            <person name="Engels R."/>
            <person name="Montgomery P."/>
            <person name="Pearson M."/>
            <person name="Howarth C."/>
            <person name="Larson L."/>
            <person name="White J."/>
            <person name="O'Leary S."/>
            <person name="Kodira C."/>
            <person name="Zeng Q."/>
            <person name="Yandava C."/>
            <person name="Alvarado L."/>
            <person name="Longcore J."/>
            <person name="James T."/>
        </authorList>
    </citation>
    <scope>NUCLEOTIDE SEQUENCE [LARGE SCALE GENOMIC DNA]</scope>
    <source>
        <strain evidence="1 2">JEL423</strain>
    </source>
</reference>
<evidence type="ECO:0000313" key="1">
    <source>
        <dbReference type="EMBL" id="OAJ38588.1"/>
    </source>
</evidence>
<proteinExistence type="predicted"/>
<dbReference type="PANTHER" id="PTHR33211:SF107">
    <property type="entry name" value="NON-SPECIFIC SERINE_THREONINE PROTEIN KINASE"/>
    <property type="match status" value="1"/>
</dbReference>
<accession>A0A177WEP9</accession>
<dbReference type="EMBL" id="DS022301">
    <property type="protein sequence ID" value="OAJ38588.1"/>
    <property type="molecule type" value="Genomic_DNA"/>
</dbReference>
<dbReference type="VEuPathDB" id="FungiDB:BDEG_22496"/>
<evidence type="ECO:0000313" key="2">
    <source>
        <dbReference type="Proteomes" id="UP000077115"/>
    </source>
</evidence>
<dbReference type="Proteomes" id="UP000077115">
    <property type="component" value="Unassembled WGS sequence"/>
</dbReference>
<dbReference type="OrthoDB" id="2157854at2759"/>
<name>A0A177WEP9_BATDL</name>
<protein>
    <submittedName>
        <fullName evidence="1">Uncharacterized protein</fullName>
    </submittedName>
</protein>
<dbReference type="AlphaFoldDB" id="A0A177WEP9"/>
<dbReference type="PANTHER" id="PTHR33211">
    <property type="entry name" value="EXPRESSED PROTEIN"/>
    <property type="match status" value="1"/>
</dbReference>
<sequence length="752" mass="86118">MENKHFYIQYLDNQPVRIDIYINNERTALRPFPLDSVGDLVVAIKQTLSSKLGAIDPDKLTIHYVVNGPAIPGNTLLTSIQHPVGSYDHSLVIKSKNDSGQSLVNRLTVDGKAQNSMLPFKLSRNPLAYLNVQYVRFGYCKYLADTLGVQLNFDNLPHRDYDVNSDFFRQIMGALLKKGIKRVVFDESQRHLGLIEFIVKEGAKRPHFIITGTPPHGKNAIDYGGSASARMAGVNLSDLRPPEVKQLIRAIFQIDKISSICVLNFWTVFGGDPYLYQLFAKDMLAQLDDDTRSKIALGEKFPQDLLHKCIDEARTALRERGISADLLNAIPTTGVSKMAIQQDLQKDVSQLVRRGLLKEIPYFSDSKKFRICWTDYNEGPNIVEKSWARCRGYAMENIICSFVGEALFRKLGDILNLPSNRYELYEYFYDGTDADILLRERTPSSGDIDKTWKRHWVVFNIKTSSDALLNTDSVQKFSGLCKVISMKENDLLDKCSLILVAAQIDEATKEKLLVTWQDFNVLGVYDLDYLFSKVPEPAVKTKHNLLVVERTIEKEIIEKTQHDTISLSGRYRCGKTTFLKECYGEDNGCIFVELPESKIQPLSLELKRIEFEGTTEEALDIVMTKMDQIRHKYLQLLYSKYSRFFVMMANLDDAKVQKRLRLQLLECFDVLPIYGFNSSSYDINIIKKYPPQVLKHSKKHANVSKCEKPWINSIEGELDRNIEQCEKIERYNVDGYDEESNTIYDFLGCFFH</sequence>
<gene>
    <name evidence="1" type="ORF">BDEG_22496</name>
</gene>
<organism evidence="1 2">
    <name type="scientific">Batrachochytrium dendrobatidis (strain JEL423)</name>
    <dbReference type="NCBI Taxonomy" id="403673"/>
    <lineage>
        <taxon>Eukaryota</taxon>
        <taxon>Fungi</taxon>
        <taxon>Fungi incertae sedis</taxon>
        <taxon>Chytridiomycota</taxon>
        <taxon>Chytridiomycota incertae sedis</taxon>
        <taxon>Chytridiomycetes</taxon>
        <taxon>Rhizophydiales</taxon>
        <taxon>Rhizophydiales incertae sedis</taxon>
        <taxon>Batrachochytrium</taxon>
    </lineage>
</organism>